<accession>A0A9E2P053</accession>
<dbReference type="InterPro" id="IPR041131">
    <property type="entry name" value="MuF_C"/>
</dbReference>
<dbReference type="AlphaFoldDB" id="A0A9E2P053"/>
<dbReference type="EMBL" id="JAHLFV010000063">
    <property type="protein sequence ID" value="MBU3849468.1"/>
    <property type="molecule type" value="Genomic_DNA"/>
</dbReference>
<reference evidence="3" key="2">
    <citation type="submission" date="2021-04" db="EMBL/GenBank/DDBJ databases">
        <authorList>
            <person name="Gilroy R."/>
        </authorList>
    </citation>
    <scope>NUCLEOTIDE SEQUENCE</scope>
    <source>
        <strain evidence="3">Gambia15-2214</strain>
    </source>
</reference>
<sequence>MSEYNKTNYETIKPFEPTNEIEQGYLDDILSVFENEIKVTGIKEYQSPYSTSKTVLIEYVSHPDFNWREDAVFNLLHDKDILDTSIDYTPITPDKSGTINDYLKRLQEESRFDREIEAFVRGELPDNHVFFLGLPGEILKKCGFPEKNVITLTSSRLKQKSTQENHPFSPLNIKGLDKALQTPIAVFDYARSGNNDIQNVIVDITQDEKHFLAGISFNKKMSGYEVSNIRGLFPKDDYQWLHWVEQGKMIYGNKEKIQALSTQRRIDLAEVSSQDARISSDIHCLDSIDTILGKFGSVNDVFTQEFSFYAQQKEFYSIYRKIHASFAWDAVYEDDARFYAEKIFKAIHEQDTDTLKQYASFEDVYEISDVVREILSEKSGFSTIQSQEQLNKAVSFVTQKKENFMGINEQAQNQNVKNKEEIWTWIHYSDGSGHVRSPDGKKYFAYDWDTKEYRVTPASRWEIYIDVYDPSDKNKTFDDFKKFAEQEIKIKIAKDPNILFESRHIREEELLEKNIEEPPIHEHIKTQKQTRVEEWSLTVKDYNACCFADSKEVSFLSFKYSCDEKAVRSTLNIQPSVMDIRSPGKLELEYRFDHLGKEEFLATDSLSQNFITYKDCEYATPNKYNFPKEFKESLRNVAQKYTQTQFGKSIKEQFIAENEHTKIPKQTIQGEKNMEQTEKKTPYYQQQIEKLHEAVKTGTAPFFLKEAVVGENNEVKNPGNYIEDNDKIILTPRPAVRTVKGNLLKGVNQLSAQIELDNMGSKAQTVLSFEDAKAAGTYIKKGSKSILLTGYDKDNERSKVYHVFSAGSVANKDVIKEQLYKNNELNKEKPWSKAIVCTDSNPEKYLGAYLAASASGSVLETDRKTVETFQKNFQSLIEKSISEKKHTAVFDVVRSAQMVKSEILKKNFSTWEKSQEQHKQGQQKKSPQSDMEMVF</sequence>
<name>A0A9E2P053_9SPIR</name>
<evidence type="ECO:0000259" key="2">
    <source>
        <dbReference type="Pfam" id="PF18819"/>
    </source>
</evidence>
<reference evidence="3" key="1">
    <citation type="journal article" date="2021" name="PeerJ">
        <title>Extensive microbial diversity within the chicken gut microbiome revealed by metagenomics and culture.</title>
        <authorList>
            <person name="Gilroy R."/>
            <person name="Ravi A."/>
            <person name="Getino M."/>
            <person name="Pursley I."/>
            <person name="Horton D.L."/>
            <person name="Alikhan N.F."/>
            <person name="Baker D."/>
            <person name="Gharbi K."/>
            <person name="Hall N."/>
            <person name="Watson M."/>
            <person name="Adriaenssens E.M."/>
            <person name="Foster-Nyarko E."/>
            <person name="Jarju S."/>
            <person name="Secka A."/>
            <person name="Antonio M."/>
            <person name="Oren A."/>
            <person name="Chaudhuri R.R."/>
            <person name="La Ragione R."/>
            <person name="Hildebrand F."/>
            <person name="Pallen M.J."/>
        </authorList>
    </citation>
    <scope>NUCLEOTIDE SEQUENCE</scope>
    <source>
        <strain evidence="3">Gambia15-2214</strain>
    </source>
</reference>
<evidence type="ECO:0000256" key="1">
    <source>
        <dbReference type="SAM" id="MobiDB-lite"/>
    </source>
</evidence>
<dbReference type="Pfam" id="PF18819">
    <property type="entry name" value="MuF_C"/>
    <property type="match status" value="1"/>
</dbReference>
<organism evidence="3 4">
    <name type="scientific">Candidatus Treponema excrementipullorum</name>
    <dbReference type="NCBI Taxonomy" id="2838768"/>
    <lineage>
        <taxon>Bacteria</taxon>
        <taxon>Pseudomonadati</taxon>
        <taxon>Spirochaetota</taxon>
        <taxon>Spirochaetia</taxon>
        <taxon>Spirochaetales</taxon>
        <taxon>Treponemataceae</taxon>
        <taxon>Treponema</taxon>
    </lineage>
</organism>
<proteinExistence type="predicted"/>
<dbReference type="Proteomes" id="UP000823914">
    <property type="component" value="Unassembled WGS sequence"/>
</dbReference>
<comment type="caution">
    <text evidence="3">The sequence shown here is derived from an EMBL/GenBank/DDBJ whole genome shotgun (WGS) entry which is preliminary data.</text>
</comment>
<evidence type="ECO:0000313" key="3">
    <source>
        <dbReference type="EMBL" id="MBU3849468.1"/>
    </source>
</evidence>
<gene>
    <name evidence="3" type="ORF">IAA16_02760</name>
</gene>
<protein>
    <recommendedName>
        <fullName evidence="2">Phage MuF C-terminal domain-containing protein</fullName>
    </recommendedName>
</protein>
<evidence type="ECO:0000313" key="4">
    <source>
        <dbReference type="Proteomes" id="UP000823914"/>
    </source>
</evidence>
<feature type="region of interest" description="Disordered" evidence="1">
    <location>
        <begin position="910"/>
        <end position="935"/>
    </location>
</feature>
<feature type="domain" description="Phage MuF C-terminal" evidence="2">
    <location>
        <begin position="158"/>
        <end position="258"/>
    </location>
</feature>